<evidence type="ECO:0000313" key="3">
    <source>
        <dbReference type="Proteomes" id="UP000032142"/>
    </source>
</evidence>
<keyword evidence="3" id="KW-1185">Reference proteome</keyword>
<gene>
    <name evidence="2" type="ORF">F383_16758</name>
</gene>
<dbReference type="EMBL" id="KN398493">
    <property type="protein sequence ID" value="KHG12886.1"/>
    <property type="molecule type" value="Genomic_DNA"/>
</dbReference>
<proteinExistence type="predicted"/>
<protein>
    <submittedName>
        <fullName evidence="2">Uncharacterized protein</fullName>
    </submittedName>
</protein>
<accession>A0A0B0NP95</accession>
<dbReference type="AlphaFoldDB" id="A0A0B0NP95"/>
<evidence type="ECO:0000313" key="2">
    <source>
        <dbReference type="EMBL" id="KHG12886.1"/>
    </source>
</evidence>
<feature type="transmembrane region" description="Helical" evidence="1">
    <location>
        <begin position="16"/>
        <end position="36"/>
    </location>
</feature>
<organism evidence="2 3">
    <name type="scientific">Gossypium arboreum</name>
    <name type="common">Tree cotton</name>
    <name type="synonym">Gossypium nanking</name>
    <dbReference type="NCBI Taxonomy" id="29729"/>
    <lineage>
        <taxon>Eukaryota</taxon>
        <taxon>Viridiplantae</taxon>
        <taxon>Streptophyta</taxon>
        <taxon>Embryophyta</taxon>
        <taxon>Tracheophyta</taxon>
        <taxon>Spermatophyta</taxon>
        <taxon>Magnoliopsida</taxon>
        <taxon>eudicotyledons</taxon>
        <taxon>Gunneridae</taxon>
        <taxon>Pentapetalae</taxon>
        <taxon>rosids</taxon>
        <taxon>malvids</taxon>
        <taxon>Malvales</taxon>
        <taxon>Malvaceae</taxon>
        <taxon>Malvoideae</taxon>
        <taxon>Gossypium</taxon>
    </lineage>
</organism>
<keyword evidence="1" id="KW-1133">Transmembrane helix</keyword>
<keyword evidence="1" id="KW-0812">Transmembrane</keyword>
<reference evidence="3" key="1">
    <citation type="submission" date="2014-09" db="EMBL/GenBank/DDBJ databases">
        <authorList>
            <person name="Mudge J."/>
            <person name="Ramaraj T."/>
            <person name="Lindquist I.E."/>
            <person name="Bharti A.K."/>
            <person name="Sundararajan A."/>
            <person name="Cameron C.T."/>
            <person name="Woodward J.E."/>
            <person name="May G.D."/>
            <person name="Brubaker C."/>
            <person name="Broadhvest J."/>
            <person name="Wilkins T.A."/>
        </authorList>
    </citation>
    <scope>NUCLEOTIDE SEQUENCE</scope>
    <source>
        <strain evidence="3">cv. AKA8401</strain>
    </source>
</reference>
<dbReference type="Proteomes" id="UP000032142">
    <property type="component" value="Unassembled WGS sequence"/>
</dbReference>
<keyword evidence="1" id="KW-0472">Membrane</keyword>
<name>A0A0B0NP95_GOSAR</name>
<evidence type="ECO:0000256" key="1">
    <source>
        <dbReference type="SAM" id="Phobius"/>
    </source>
</evidence>
<sequence>MAVWSARVRNPGRVDFVRWPIFFVFGLFLVPFTLLCSPKYKT</sequence>